<evidence type="ECO:0000256" key="8">
    <source>
        <dbReference type="ARBA" id="ARBA00023157"/>
    </source>
</evidence>
<dbReference type="Pfam" id="PF00089">
    <property type="entry name" value="Trypsin"/>
    <property type="match status" value="1"/>
</dbReference>
<proteinExistence type="inferred from homology"/>
<evidence type="ECO:0000256" key="7">
    <source>
        <dbReference type="ARBA" id="ARBA00023145"/>
    </source>
</evidence>
<evidence type="ECO:0000256" key="5">
    <source>
        <dbReference type="ARBA" id="ARBA00022801"/>
    </source>
</evidence>
<dbReference type="PROSITE" id="PS50240">
    <property type="entry name" value="TRYPSIN_DOM"/>
    <property type="match status" value="1"/>
</dbReference>
<evidence type="ECO:0000256" key="9">
    <source>
        <dbReference type="ARBA" id="ARBA00024195"/>
    </source>
</evidence>
<keyword evidence="7" id="KW-0865">Zymogen</keyword>
<feature type="domain" description="Peptidase S1" evidence="12">
    <location>
        <begin position="187"/>
        <end position="435"/>
    </location>
</feature>
<dbReference type="PROSITE" id="PS00135">
    <property type="entry name" value="TRYPSIN_SER"/>
    <property type="match status" value="1"/>
</dbReference>
<organism evidence="13">
    <name type="scientific">Phlebotomus kandelakii</name>
    <dbReference type="NCBI Taxonomy" id="1109342"/>
    <lineage>
        <taxon>Eukaryota</taxon>
        <taxon>Metazoa</taxon>
        <taxon>Ecdysozoa</taxon>
        <taxon>Arthropoda</taxon>
        <taxon>Hexapoda</taxon>
        <taxon>Insecta</taxon>
        <taxon>Pterygota</taxon>
        <taxon>Neoptera</taxon>
        <taxon>Endopterygota</taxon>
        <taxon>Diptera</taxon>
        <taxon>Nematocera</taxon>
        <taxon>Psychodoidea</taxon>
        <taxon>Psychodidae</taxon>
        <taxon>Phlebotomus</taxon>
        <taxon>Larroussius</taxon>
    </lineage>
</organism>
<evidence type="ECO:0000313" key="13">
    <source>
        <dbReference type="EMBL" id="NBJ59735.1"/>
    </source>
</evidence>
<dbReference type="SMART" id="SM00020">
    <property type="entry name" value="Tryp_SPc"/>
    <property type="match status" value="1"/>
</dbReference>
<keyword evidence="3 10" id="KW-0645">Protease</keyword>
<comment type="similarity">
    <text evidence="9">Belongs to the peptidase S1 family. CLIP subfamily.</text>
</comment>
<evidence type="ECO:0000256" key="1">
    <source>
        <dbReference type="ARBA" id="ARBA00004613"/>
    </source>
</evidence>
<dbReference type="InterPro" id="IPR033116">
    <property type="entry name" value="TRYPSIN_SER"/>
</dbReference>
<dbReference type="PRINTS" id="PR00722">
    <property type="entry name" value="CHYMOTRYPSIN"/>
</dbReference>
<dbReference type="SUPFAM" id="SSF50494">
    <property type="entry name" value="Trypsin-like serine proteases"/>
    <property type="match status" value="1"/>
</dbReference>
<evidence type="ECO:0000256" key="10">
    <source>
        <dbReference type="RuleBase" id="RU363034"/>
    </source>
</evidence>
<protein>
    <submittedName>
        <fullName evidence="13">Putative hemolymph proteinase 16</fullName>
    </submittedName>
</protein>
<evidence type="ECO:0000259" key="12">
    <source>
        <dbReference type="PROSITE" id="PS50240"/>
    </source>
</evidence>
<keyword evidence="8" id="KW-1015">Disulfide bond</keyword>
<evidence type="ECO:0000256" key="4">
    <source>
        <dbReference type="ARBA" id="ARBA00022729"/>
    </source>
</evidence>
<dbReference type="EMBL" id="GIFK01002032">
    <property type="protein sequence ID" value="NBJ59735.1"/>
    <property type="molecule type" value="Transcribed_RNA"/>
</dbReference>
<dbReference type="GO" id="GO:0004252">
    <property type="term" value="F:serine-type endopeptidase activity"/>
    <property type="evidence" value="ECO:0007669"/>
    <property type="project" value="InterPro"/>
</dbReference>
<feature type="signal peptide" evidence="11">
    <location>
        <begin position="1"/>
        <end position="20"/>
    </location>
</feature>
<dbReference type="InterPro" id="IPR001314">
    <property type="entry name" value="Peptidase_S1A"/>
</dbReference>
<evidence type="ECO:0000256" key="2">
    <source>
        <dbReference type="ARBA" id="ARBA00022525"/>
    </source>
</evidence>
<dbReference type="AlphaFoldDB" id="A0A6B2E8V9"/>
<dbReference type="InterPro" id="IPR043504">
    <property type="entry name" value="Peptidase_S1_PA_chymotrypsin"/>
</dbReference>
<dbReference type="PANTHER" id="PTHR24260">
    <property type="match status" value="1"/>
</dbReference>
<name>A0A6B2E8V9_9DIPT</name>
<keyword evidence="5 10" id="KW-0378">Hydrolase</keyword>
<feature type="chain" id="PRO_5025514482" evidence="11">
    <location>
        <begin position="21"/>
        <end position="444"/>
    </location>
</feature>
<keyword evidence="6 10" id="KW-0720">Serine protease</keyword>
<dbReference type="GO" id="GO:0005576">
    <property type="term" value="C:extracellular region"/>
    <property type="evidence" value="ECO:0007669"/>
    <property type="project" value="UniProtKB-SubCell"/>
</dbReference>
<dbReference type="Gene3D" id="2.40.10.10">
    <property type="entry name" value="Trypsin-like serine proteases"/>
    <property type="match status" value="1"/>
</dbReference>
<dbReference type="InterPro" id="IPR051333">
    <property type="entry name" value="CLIP_Serine_Protease"/>
</dbReference>
<evidence type="ECO:0000256" key="3">
    <source>
        <dbReference type="ARBA" id="ARBA00022670"/>
    </source>
</evidence>
<dbReference type="InterPro" id="IPR009003">
    <property type="entry name" value="Peptidase_S1_PA"/>
</dbReference>
<evidence type="ECO:0000256" key="11">
    <source>
        <dbReference type="SAM" id="SignalP"/>
    </source>
</evidence>
<accession>A0A6B2E8V9</accession>
<dbReference type="InterPro" id="IPR001254">
    <property type="entry name" value="Trypsin_dom"/>
</dbReference>
<sequence>MSLIFVFLLIFLVELPSSLAQDGMGFIGRALQAFSPCPDGNLHMSREIGGPPNLENYWDGSFYLDKWPNIPEVRLEITLDAPARMEIDPDEARIHINGRSFYITTFQAPPKINRVKFTVRGKPRGKFPNVVSVHLNGADVCPNPSSFEPTILGVADQTETEDFEGTVRSSSGSGVCGKRRINHEGLITFGADTRPGDYPWHAAIYHRERRHRSYKCGGTIINKYTILTAAHCVYEGISLITAERIIVQVGKYHLNVADDSAKEFRVFSVIPHPKYDTSLLTNDIALLRLTREMLFSDYIQPICLWNSNGGLAEVENRLATAVGWGYTENDTVADSLRYVQLPVVSTFVCLESDRDFFGLFLSDTNFCAGFLNGTNVCSGDSGGSLAFEDDHKVWRIRGIVSLSIRQTDKAICNPKHYVLFTDVAKYLPWIERESSRRISEDDRK</sequence>
<keyword evidence="2" id="KW-0964">Secreted</keyword>
<dbReference type="PROSITE" id="PS00134">
    <property type="entry name" value="TRYPSIN_HIS"/>
    <property type="match status" value="1"/>
</dbReference>
<reference evidence="13" key="1">
    <citation type="submission" date="2019-10" db="EMBL/GenBank/DDBJ databases">
        <title>Short sand fly seasons in Tbilisi, Georgia, hinder development of host immunity to saliva of the visceral leishmaniasis vector Phlebotomus kandelakii.</title>
        <authorList>
            <person name="Oliveira F."/>
            <person name="Giorgobiani E."/>
            <person name="Guimaraes-Costa A.B."/>
            <person name="Abdeladhim M."/>
            <person name="Oristian J."/>
            <person name="Tskhvaradze L."/>
            <person name="Tsertsvadze N."/>
            <person name="Zakalashvili M."/>
            <person name="Valenzuela J.G."/>
            <person name="Kamhawi S."/>
        </authorList>
    </citation>
    <scope>NUCLEOTIDE SEQUENCE</scope>
    <source>
        <strain evidence="13">Wild-capture in Tbilisi</strain>
        <tissue evidence="13">Salivary glands</tissue>
    </source>
</reference>
<dbReference type="PANTHER" id="PTHR24260:SF136">
    <property type="entry name" value="GH08193P-RELATED"/>
    <property type="match status" value="1"/>
</dbReference>
<dbReference type="InterPro" id="IPR018114">
    <property type="entry name" value="TRYPSIN_HIS"/>
</dbReference>
<evidence type="ECO:0000256" key="6">
    <source>
        <dbReference type="ARBA" id="ARBA00022825"/>
    </source>
</evidence>
<dbReference type="CDD" id="cd00190">
    <property type="entry name" value="Tryp_SPc"/>
    <property type="match status" value="1"/>
</dbReference>
<keyword evidence="4 11" id="KW-0732">Signal</keyword>
<dbReference type="GO" id="GO:0006508">
    <property type="term" value="P:proteolysis"/>
    <property type="evidence" value="ECO:0007669"/>
    <property type="project" value="UniProtKB-KW"/>
</dbReference>
<dbReference type="FunFam" id="2.40.10.10:FF:000146">
    <property type="entry name" value="Serine protease 53"/>
    <property type="match status" value="1"/>
</dbReference>
<comment type="subcellular location">
    <subcellularLocation>
        <location evidence="1">Secreted</location>
    </subcellularLocation>
</comment>